<protein>
    <recommendedName>
        <fullName evidence="8">tRNA(Ile)-lysidine synthase</fullName>
        <ecNumber evidence="8">6.3.4.19</ecNumber>
    </recommendedName>
    <alternativeName>
        <fullName evidence="8">tRNA(Ile)-2-lysyl-cytidine synthase</fullName>
    </alternativeName>
    <alternativeName>
        <fullName evidence="8">tRNA(Ile)-lysidine synthetase</fullName>
    </alternativeName>
</protein>
<dbReference type="InterPro" id="IPR012094">
    <property type="entry name" value="tRNA_Ile_lys_synt"/>
</dbReference>
<feature type="domain" description="Lysidine-tRNA(Ile) synthetase C-terminal" evidence="9">
    <location>
        <begin position="395"/>
        <end position="469"/>
    </location>
</feature>
<comment type="caution">
    <text evidence="10">The sequence shown here is derived from an EMBL/GenBank/DDBJ whole genome shotgun (WGS) entry which is preliminary data.</text>
</comment>
<dbReference type="Pfam" id="PF01171">
    <property type="entry name" value="ATP_bind_3"/>
    <property type="match status" value="1"/>
</dbReference>
<dbReference type="InterPro" id="IPR012796">
    <property type="entry name" value="Lysidine-tRNA-synth_C"/>
</dbReference>
<keyword evidence="2 8" id="KW-0963">Cytoplasm</keyword>
<keyword evidence="5 8" id="KW-0547">Nucleotide-binding</keyword>
<gene>
    <name evidence="8 10" type="primary">tilS</name>
    <name evidence="10" type="ORF">H2C83_02765</name>
</gene>
<keyword evidence="3 8" id="KW-0436">Ligase</keyword>
<dbReference type="Pfam" id="PF09179">
    <property type="entry name" value="TilS"/>
    <property type="match status" value="1"/>
</dbReference>
<accession>A0A7W2APS7</accession>
<keyword evidence="4 8" id="KW-0819">tRNA processing</keyword>
<dbReference type="GO" id="GO:0005737">
    <property type="term" value="C:cytoplasm"/>
    <property type="evidence" value="ECO:0007669"/>
    <property type="project" value="UniProtKB-SubCell"/>
</dbReference>
<evidence type="ECO:0000256" key="5">
    <source>
        <dbReference type="ARBA" id="ARBA00022741"/>
    </source>
</evidence>
<dbReference type="NCBIfam" id="TIGR02433">
    <property type="entry name" value="lysidine_TilS_C"/>
    <property type="match status" value="1"/>
</dbReference>
<comment type="catalytic activity">
    <reaction evidence="7 8">
        <text>cytidine(34) in tRNA(Ile2) + L-lysine + ATP = lysidine(34) in tRNA(Ile2) + AMP + diphosphate + H(+)</text>
        <dbReference type="Rhea" id="RHEA:43744"/>
        <dbReference type="Rhea" id="RHEA-COMP:10625"/>
        <dbReference type="Rhea" id="RHEA-COMP:10670"/>
        <dbReference type="ChEBI" id="CHEBI:15378"/>
        <dbReference type="ChEBI" id="CHEBI:30616"/>
        <dbReference type="ChEBI" id="CHEBI:32551"/>
        <dbReference type="ChEBI" id="CHEBI:33019"/>
        <dbReference type="ChEBI" id="CHEBI:82748"/>
        <dbReference type="ChEBI" id="CHEBI:83665"/>
        <dbReference type="ChEBI" id="CHEBI:456215"/>
        <dbReference type="EC" id="6.3.4.19"/>
    </reaction>
</comment>
<dbReference type="InterPro" id="IPR014729">
    <property type="entry name" value="Rossmann-like_a/b/a_fold"/>
</dbReference>
<comment type="domain">
    <text evidence="8">The N-terminal region contains the highly conserved SGGXDS motif, predicted to be a P-loop motif involved in ATP binding.</text>
</comment>
<evidence type="ECO:0000313" key="10">
    <source>
        <dbReference type="EMBL" id="MBA4601264.1"/>
    </source>
</evidence>
<evidence type="ECO:0000313" key="11">
    <source>
        <dbReference type="Proteomes" id="UP000538292"/>
    </source>
</evidence>
<evidence type="ECO:0000256" key="1">
    <source>
        <dbReference type="ARBA" id="ARBA00004496"/>
    </source>
</evidence>
<organism evidence="10 11">
    <name type="scientific">Thermoactinomyces mirandus</name>
    <dbReference type="NCBI Taxonomy" id="2756294"/>
    <lineage>
        <taxon>Bacteria</taxon>
        <taxon>Bacillati</taxon>
        <taxon>Bacillota</taxon>
        <taxon>Bacilli</taxon>
        <taxon>Bacillales</taxon>
        <taxon>Thermoactinomycetaceae</taxon>
        <taxon>Thermoactinomyces</taxon>
    </lineage>
</organism>
<dbReference type="InterPro" id="IPR012795">
    <property type="entry name" value="tRNA_Ile_lys_synt_N"/>
</dbReference>
<comment type="subcellular location">
    <subcellularLocation>
        <location evidence="1 8">Cytoplasm</location>
    </subcellularLocation>
</comment>
<dbReference type="CDD" id="cd01992">
    <property type="entry name" value="TilS_N"/>
    <property type="match status" value="1"/>
</dbReference>
<dbReference type="RefSeq" id="WP_220183968.1">
    <property type="nucleotide sequence ID" value="NZ_JACEOL010000007.1"/>
</dbReference>
<dbReference type="GO" id="GO:0032267">
    <property type="term" value="F:tRNA(Ile)-lysidine synthase activity"/>
    <property type="evidence" value="ECO:0007669"/>
    <property type="project" value="UniProtKB-EC"/>
</dbReference>
<dbReference type="AlphaFoldDB" id="A0A7W2APS7"/>
<evidence type="ECO:0000256" key="7">
    <source>
        <dbReference type="ARBA" id="ARBA00048539"/>
    </source>
</evidence>
<dbReference type="SMART" id="SM00977">
    <property type="entry name" value="TilS_C"/>
    <property type="match status" value="1"/>
</dbReference>
<evidence type="ECO:0000256" key="4">
    <source>
        <dbReference type="ARBA" id="ARBA00022694"/>
    </source>
</evidence>
<dbReference type="EMBL" id="JACEOL010000007">
    <property type="protein sequence ID" value="MBA4601264.1"/>
    <property type="molecule type" value="Genomic_DNA"/>
</dbReference>
<keyword evidence="6 8" id="KW-0067">ATP-binding</keyword>
<dbReference type="NCBIfam" id="TIGR02432">
    <property type="entry name" value="lysidine_TilS_N"/>
    <property type="match status" value="1"/>
</dbReference>
<evidence type="ECO:0000256" key="6">
    <source>
        <dbReference type="ARBA" id="ARBA00022840"/>
    </source>
</evidence>
<dbReference type="SUPFAM" id="SSF82829">
    <property type="entry name" value="MesJ substrate recognition domain-like"/>
    <property type="match status" value="1"/>
</dbReference>
<dbReference type="Gene3D" id="3.30.465.60">
    <property type="match status" value="1"/>
</dbReference>
<dbReference type="GO" id="GO:0006400">
    <property type="term" value="P:tRNA modification"/>
    <property type="evidence" value="ECO:0007669"/>
    <property type="project" value="UniProtKB-UniRule"/>
</dbReference>
<evidence type="ECO:0000259" key="9">
    <source>
        <dbReference type="SMART" id="SM00977"/>
    </source>
</evidence>
<dbReference type="Gene3D" id="3.40.50.620">
    <property type="entry name" value="HUPs"/>
    <property type="match status" value="1"/>
</dbReference>
<dbReference type="InterPro" id="IPR015262">
    <property type="entry name" value="tRNA_Ile_lys_synt_subst-bd"/>
</dbReference>
<dbReference type="SUPFAM" id="SSF56037">
    <property type="entry name" value="PheT/TilS domain"/>
    <property type="match status" value="1"/>
</dbReference>
<dbReference type="GO" id="GO:0005524">
    <property type="term" value="F:ATP binding"/>
    <property type="evidence" value="ECO:0007669"/>
    <property type="project" value="UniProtKB-UniRule"/>
</dbReference>
<evidence type="ECO:0000256" key="8">
    <source>
        <dbReference type="HAMAP-Rule" id="MF_01161"/>
    </source>
</evidence>
<dbReference type="HAMAP" id="MF_01161">
    <property type="entry name" value="tRNA_Ile_lys_synt"/>
    <property type="match status" value="1"/>
</dbReference>
<feature type="binding site" evidence="8">
    <location>
        <begin position="27"/>
        <end position="32"/>
    </location>
    <ligand>
        <name>ATP</name>
        <dbReference type="ChEBI" id="CHEBI:30616"/>
    </ligand>
</feature>
<keyword evidence="11" id="KW-1185">Reference proteome</keyword>
<dbReference type="Proteomes" id="UP000538292">
    <property type="component" value="Unassembled WGS sequence"/>
</dbReference>
<evidence type="ECO:0000256" key="2">
    <source>
        <dbReference type="ARBA" id="ARBA00022490"/>
    </source>
</evidence>
<reference evidence="10 11" key="1">
    <citation type="submission" date="2020-07" db="EMBL/GenBank/DDBJ databases">
        <title>Thermoactinomyces phylogeny.</title>
        <authorList>
            <person name="Dunlap C."/>
        </authorList>
    </citation>
    <scope>NUCLEOTIDE SEQUENCE [LARGE SCALE GENOMIC DNA]</scope>
    <source>
        <strain evidence="10 11">AMNI-1</strain>
    </source>
</reference>
<dbReference type="SUPFAM" id="SSF52402">
    <property type="entry name" value="Adenine nucleotide alpha hydrolases-like"/>
    <property type="match status" value="1"/>
</dbReference>
<evidence type="ECO:0000256" key="3">
    <source>
        <dbReference type="ARBA" id="ARBA00022598"/>
    </source>
</evidence>
<dbReference type="PANTHER" id="PTHR43033:SF1">
    <property type="entry name" value="TRNA(ILE)-LYSIDINE SYNTHASE-RELATED"/>
    <property type="match status" value="1"/>
</dbReference>
<dbReference type="InterPro" id="IPR011063">
    <property type="entry name" value="TilS/TtcA_N"/>
</dbReference>
<comment type="similarity">
    <text evidence="8">Belongs to the tRNA(Ile)-lysidine synthase family.</text>
</comment>
<dbReference type="EC" id="6.3.4.19" evidence="8"/>
<sequence length="485" mass="55889">MFLERLQKEIESRGLIKQNDHILVGVSGGPDSMALLYSLKQLEQVLGFRAFAVHVNHHLRDEESDEDEKYVTLCAQNWGISIDVVHVDVPGELKRQGGNKQALARRLRYQAFKQVADKRKVNRLALAHHADDQMETVMMRLIRGTGIKGLAGMEWVRRWENYVLIRPFLEFTKEEIIAFCKENSIMYREDSSNRSSVYTRNRIRQELIPLLKTFNPRVEEAILKLSELIREEEKEWEHLVNQAFNQVVAGKTENSYVLDLSSFLHLSVALQRRVVKLILSYLCHQEVTELSLDKVDQVRNLAKNQNPSAMIHLFKEIVAERVYGKLIIKKMSLTPDDAELKHEMQKFIWLPRFGTASLPGFLGTMEIIESDQPIHRLRNACDKAVFDLDLLKDPLYVRVRQPGDKMRCSGMSGRKKVKSLMMEAKIPRKLRARYPIVGSGDELIWIPGVKRSDRAPVTSKTSRFLYLLWDLEVPSEIIDGINCGG</sequence>
<comment type="function">
    <text evidence="8">Ligates lysine onto the cytidine present at position 34 of the AUA codon-specific tRNA(Ile) that contains the anticodon CAU, in an ATP-dependent manner. Cytidine is converted to lysidine, thus changing the amino acid specificity of the tRNA from methionine to isoleucine.</text>
</comment>
<dbReference type="PANTHER" id="PTHR43033">
    <property type="entry name" value="TRNA(ILE)-LYSIDINE SYNTHASE-RELATED"/>
    <property type="match status" value="1"/>
</dbReference>
<dbReference type="Pfam" id="PF11734">
    <property type="entry name" value="TilS_C"/>
    <property type="match status" value="1"/>
</dbReference>
<proteinExistence type="inferred from homology"/>
<name>A0A7W2APS7_9BACL</name>